<dbReference type="Pfam" id="PF12248">
    <property type="entry name" value="Methyltransf_FA"/>
    <property type="match status" value="1"/>
</dbReference>
<dbReference type="PANTHER" id="PTHR36695">
    <property type="entry name" value="AGAP008648-PA"/>
    <property type="match status" value="1"/>
</dbReference>
<reference evidence="2" key="1">
    <citation type="journal article" date="2020" name="G3 (Bethesda)">
        <title>High-Quality Assemblies for Three Invasive Social Wasps from the &lt;i&gt;Vespula&lt;/i&gt; Genus.</title>
        <authorList>
            <person name="Harrop T.W.R."/>
            <person name="Guhlin J."/>
            <person name="McLaughlin G.M."/>
            <person name="Permina E."/>
            <person name="Stockwell P."/>
            <person name="Gilligan J."/>
            <person name="Le Lec M.F."/>
            <person name="Gruber M.A.M."/>
            <person name="Quinn O."/>
            <person name="Lovegrove M."/>
            <person name="Duncan E.J."/>
            <person name="Remnant E.J."/>
            <person name="Van Eeckhoven J."/>
            <person name="Graham B."/>
            <person name="Knapp R.A."/>
            <person name="Langford K.W."/>
            <person name="Kronenberg Z."/>
            <person name="Press M.O."/>
            <person name="Eacker S.M."/>
            <person name="Wilson-Rankin E.E."/>
            <person name="Purcell J."/>
            <person name="Lester P.J."/>
            <person name="Dearden P.K."/>
        </authorList>
    </citation>
    <scope>NUCLEOTIDE SEQUENCE</scope>
    <source>
        <strain evidence="2">Volc-1</strain>
    </source>
</reference>
<accession>A0A834JT17</accession>
<keyword evidence="3" id="KW-1185">Reference proteome</keyword>
<gene>
    <name evidence="2" type="ORF">H0235_017443</name>
</gene>
<dbReference type="InterPro" id="IPR022041">
    <property type="entry name" value="Methyltransf_FA"/>
</dbReference>
<comment type="caution">
    <text evidence="2">The sequence shown here is derived from an EMBL/GenBank/DDBJ whole genome shotgun (WGS) entry which is preliminary data.</text>
</comment>
<dbReference type="EMBL" id="JACSDY010000022">
    <property type="protein sequence ID" value="KAF7392444.1"/>
    <property type="molecule type" value="Genomic_DNA"/>
</dbReference>
<sequence length="336" mass="37618">MTNSLNDTNLLAVMLITNTVRPTLLDKANLETLIFSRVVASLSKNILLAETFSDYLNTFHHQNVPGLSKHPNLLITTRRTDLWRRFSKIATGTPVESLLSDRTLKSYSLEREITACSPIITLKRSAHLDKKYFQDHLSLTNNLVNLAALSTEDKLEYNFYPVTSGQVQFRVKAPNDAHIALTTGPHEGEPMYEVFIGGWGNSKSVIRKNRTKPEVAERETPGILTADDFRGFWIRWRDGEITVGKEGESNAFLSYTDPEPFGIGYFGACTGWGASGEWLIEGKPFKSTLVPGICKLGMVTYRVGSSTAYAALYYFNAVLLFTENNVFEVVGEEIVW</sequence>
<dbReference type="Proteomes" id="UP000600918">
    <property type="component" value="Unassembled WGS sequence"/>
</dbReference>
<name>A0A834JT17_VESPE</name>
<evidence type="ECO:0000313" key="3">
    <source>
        <dbReference type="Proteomes" id="UP000600918"/>
    </source>
</evidence>
<feature type="domain" description="Farnesoic acid O-methyl transferase" evidence="1">
    <location>
        <begin position="154"/>
        <end position="282"/>
    </location>
</feature>
<evidence type="ECO:0000313" key="2">
    <source>
        <dbReference type="EMBL" id="KAF7392444.1"/>
    </source>
</evidence>
<proteinExistence type="predicted"/>
<organism evidence="2 3">
    <name type="scientific">Vespula pensylvanica</name>
    <name type="common">Western yellow jacket</name>
    <name type="synonym">Wasp</name>
    <dbReference type="NCBI Taxonomy" id="30213"/>
    <lineage>
        <taxon>Eukaryota</taxon>
        <taxon>Metazoa</taxon>
        <taxon>Ecdysozoa</taxon>
        <taxon>Arthropoda</taxon>
        <taxon>Hexapoda</taxon>
        <taxon>Insecta</taxon>
        <taxon>Pterygota</taxon>
        <taxon>Neoptera</taxon>
        <taxon>Endopterygota</taxon>
        <taxon>Hymenoptera</taxon>
        <taxon>Apocrita</taxon>
        <taxon>Aculeata</taxon>
        <taxon>Vespoidea</taxon>
        <taxon>Vespidae</taxon>
        <taxon>Vespinae</taxon>
        <taxon>Vespula</taxon>
    </lineage>
</organism>
<evidence type="ECO:0000259" key="1">
    <source>
        <dbReference type="Pfam" id="PF12248"/>
    </source>
</evidence>
<protein>
    <recommendedName>
        <fullName evidence="1">Farnesoic acid O-methyl transferase domain-containing protein</fullName>
    </recommendedName>
</protein>
<dbReference type="AlphaFoldDB" id="A0A834JT17"/>
<dbReference type="PANTHER" id="PTHR36695:SF12">
    <property type="entry name" value="AGAP008648-PA"/>
    <property type="match status" value="1"/>
</dbReference>